<dbReference type="PANTHER" id="PTHR43632:SF1">
    <property type="entry name" value="PERMEASE COMPONENT OF TUNGSTATE ABC TRANSPORTER"/>
    <property type="match status" value="1"/>
</dbReference>
<dbReference type="SUPFAM" id="SSF161098">
    <property type="entry name" value="MetI-like"/>
    <property type="match status" value="1"/>
</dbReference>
<evidence type="ECO:0000256" key="4">
    <source>
        <dbReference type="ARBA" id="ARBA00023136"/>
    </source>
</evidence>
<feature type="transmembrane region" description="Helical" evidence="5">
    <location>
        <begin position="61"/>
        <end position="86"/>
    </location>
</feature>
<evidence type="ECO:0000256" key="3">
    <source>
        <dbReference type="ARBA" id="ARBA00022989"/>
    </source>
</evidence>
<protein>
    <recommendedName>
        <fullName evidence="6">ABC transmembrane type-1 domain-containing protein</fullName>
    </recommendedName>
</protein>
<dbReference type="EMBL" id="BARW01002918">
    <property type="protein sequence ID" value="GAI61374.1"/>
    <property type="molecule type" value="Genomic_DNA"/>
</dbReference>
<organism evidence="7">
    <name type="scientific">marine sediment metagenome</name>
    <dbReference type="NCBI Taxonomy" id="412755"/>
    <lineage>
        <taxon>unclassified sequences</taxon>
        <taxon>metagenomes</taxon>
        <taxon>ecological metagenomes</taxon>
    </lineage>
</organism>
<sequence>MEIIWQGIKQAIILIFTGNREVYEILFLTLRVSGSAVFFSMLLGIPVGVLAGLNKFPLKKFIIAVINTGMGLPPVAAGLIVTLFIWRSGMLGFLKLMYTPTAMVIAQVLIASPIIAGITLAAVQQIDPKLKQQVLSLGANRFQVYWILIREARLPALAAVMAGFGGIGEPVIMGMQ</sequence>
<dbReference type="AlphaFoldDB" id="X1S0Q5"/>
<evidence type="ECO:0000256" key="1">
    <source>
        <dbReference type="ARBA" id="ARBA00004141"/>
    </source>
</evidence>
<proteinExistence type="predicted"/>
<dbReference type="NCBIfam" id="NF038017">
    <property type="entry name" value="ABC_perm1"/>
    <property type="match status" value="1"/>
</dbReference>
<dbReference type="InterPro" id="IPR000515">
    <property type="entry name" value="MetI-like"/>
</dbReference>
<keyword evidence="2 5" id="KW-0812">Transmembrane</keyword>
<keyword evidence="4 5" id="KW-0472">Membrane</keyword>
<feature type="transmembrane region" description="Helical" evidence="5">
    <location>
        <begin position="98"/>
        <end position="123"/>
    </location>
</feature>
<dbReference type="Gene3D" id="1.10.3720.10">
    <property type="entry name" value="MetI-like"/>
    <property type="match status" value="1"/>
</dbReference>
<dbReference type="GO" id="GO:0055085">
    <property type="term" value="P:transmembrane transport"/>
    <property type="evidence" value="ECO:0007669"/>
    <property type="project" value="InterPro"/>
</dbReference>
<keyword evidence="3 5" id="KW-1133">Transmembrane helix</keyword>
<comment type="subcellular location">
    <subcellularLocation>
        <location evidence="1">Membrane</location>
        <topology evidence="1">Multi-pass membrane protein</topology>
    </subcellularLocation>
</comment>
<evidence type="ECO:0000256" key="5">
    <source>
        <dbReference type="SAM" id="Phobius"/>
    </source>
</evidence>
<dbReference type="PROSITE" id="PS50928">
    <property type="entry name" value="ABC_TM1"/>
    <property type="match status" value="1"/>
</dbReference>
<dbReference type="InterPro" id="IPR035906">
    <property type="entry name" value="MetI-like_sf"/>
</dbReference>
<name>X1S0Q5_9ZZZZ</name>
<feature type="domain" description="ABC transmembrane type-1" evidence="6">
    <location>
        <begin position="26"/>
        <end position="176"/>
    </location>
</feature>
<evidence type="ECO:0000313" key="7">
    <source>
        <dbReference type="EMBL" id="GAI61374.1"/>
    </source>
</evidence>
<dbReference type="GO" id="GO:0016020">
    <property type="term" value="C:membrane"/>
    <property type="evidence" value="ECO:0007669"/>
    <property type="project" value="UniProtKB-SubCell"/>
</dbReference>
<dbReference type="CDD" id="cd06261">
    <property type="entry name" value="TM_PBP2"/>
    <property type="match status" value="1"/>
</dbReference>
<dbReference type="PANTHER" id="PTHR43632">
    <property type="entry name" value="PERMEASE COMPONENT OF TUNGSTATE ABC TRANSPORTER"/>
    <property type="match status" value="1"/>
</dbReference>
<evidence type="ECO:0000256" key="2">
    <source>
        <dbReference type="ARBA" id="ARBA00022692"/>
    </source>
</evidence>
<gene>
    <name evidence="7" type="ORF">S12H4_07788</name>
</gene>
<accession>X1S0Q5</accession>
<evidence type="ECO:0000259" key="6">
    <source>
        <dbReference type="PROSITE" id="PS50928"/>
    </source>
</evidence>
<reference evidence="7" key="1">
    <citation type="journal article" date="2014" name="Front. Microbiol.">
        <title>High frequency of phylogenetically diverse reductive dehalogenase-homologous genes in deep subseafloor sedimentary metagenomes.</title>
        <authorList>
            <person name="Kawai M."/>
            <person name="Futagami T."/>
            <person name="Toyoda A."/>
            <person name="Takaki Y."/>
            <person name="Nishi S."/>
            <person name="Hori S."/>
            <person name="Arai W."/>
            <person name="Tsubouchi T."/>
            <person name="Morono Y."/>
            <person name="Uchiyama I."/>
            <person name="Ito T."/>
            <person name="Fujiyama A."/>
            <person name="Inagaki F."/>
            <person name="Takami H."/>
        </authorList>
    </citation>
    <scope>NUCLEOTIDE SEQUENCE</scope>
    <source>
        <strain evidence="7">Expedition CK06-06</strain>
    </source>
</reference>
<dbReference type="InterPro" id="IPR049783">
    <property type="entry name" value="ABC_perm_TupB-like"/>
</dbReference>
<dbReference type="Pfam" id="PF00528">
    <property type="entry name" value="BPD_transp_1"/>
    <property type="match status" value="1"/>
</dbReference>
<feature type="transmembrane region" description="Helical" evidence="5">
    <location>
        <begin position="36"/>
        <end position="54"/>
    </location>
</feature>
<comment type="caution">
    <text evidence="7">The sequence shown here is derived from an EMBL/GenBank/DDBJ whole genome shotgun (WGS) entry which is preliminary data.</text>
</comment>